<evidence type="ECO:0000313" key="3">
    <source>
        <dbReference type="Proteomes" id="UP001596067"/>
    </source>
</evidence>
<feature type="transmembrane region" description="Helical" evidence="1">
    <location>
        <begin position="117"/>
        <end position="137"/>
    </location>
</feature>
<keyword evidence="1" id="KW-0812">Transmembrane</keyword>
<comment type="caution">
    <text evidence="2">The sequence shown here is derived from an EMBL/GenBank/DDBJ whole genome shotgun (WGS) entry which is preliminary data.</text>
</comment>
<feature type="transmembrane region" description="Helical" evidence="1">
    <location>
        <begin position="256"/>
        <end position="279"/>
    </location>
</feature>
<keyword evidence="3" id="KW-1185">Reference proteome</keyword>
<feature type="transmembrane region" description="Helical" evidence="1">
    <location>
        <begin position="143"/>
        <end position="162"/>
    </location>
</feature>
<proteinExistence type="predicted"/>
<dbReference type="EMBL" id="JBHSOD010000026">
    <property type="protein sequence ID" value="MFC5887370.1"/>
    <property type="molecule type" value="Genomic_DNA"/>
</dbReference>
<accession>A0ABW1EZU0</accession>
<organism evidence="2 3">
    <name type="scientific">Kitasatospora aburaviensis</name>
    <dbReference type="NCBI Taxonomy" id="67265"/>
    <lineage>
        <taxon>Bacteria</taxon>
        <taxon>Bacillati</taxon>
        <taxon>Actinomycetota</taxon>
        <taxon>Actinomycetes</taxon>
        <taxon>Kitasatosporales</taxon>
        <taxon>Streptomycetaceae</taxon>
        <taxon>Kitasatospora</taxon>
    </lineage>
</organism>
<feature type="transmembrane region" description="Helical" evidence="1">
    <location>
        <begin position="85"/>
        <end position="105"/>
    </location>
</feature>
<name>A0ABW1EZU0_9ACTN</name>
<protein>
    <submittedName>
        <fullName evidence="2">DUF2079 domain-containing protein</fullName>
    </submittedName>
</protein>
<feature type="transmembrane region" description="Helical" evidence="1">
    <location>
        <begin position="202"/>
        <end position="222"/>
    </location>
</feature>
<dbReference type="InterPro" id="IPR018650">
    <property type="entry name" value="STSV1_Orf64"/>
</dbReference>
<reference evidence="3" key="1">
    <citation type="journal article" date="2019" name="Int. J. Syst. Evol. Microbiol.">
        <title>The Global Catalogue of Microorganisms (GCM) 10K type strain sequencing project: providing services to taxonomists for standard genome sequencing and annotation.</title>
        <authorList>
            <consortium name="The Broad Institute Genomics Platform"/>
            <consortium name="The Broad Institute Genome Sequencing Center for Infectious Disease"/>
            <person name="Wu L."/>
            <person name="Ma J."/>
        </authorList>
    </citation>
    <scope>NUCLEOTIDE SEQUENCE [LARGE SCALE GENOMIC DNA]</scope>
    <source>
        <strain evidence="3">CGMCC 4.1469</strain>
    </source>
</reference>
<evidence type="ECO:0000313" key="2">
    <source>
        <dbReference type="EMBL" id="MFC5887370.1"/>
    </source>
</evidence>
<gene>
    <name evidence="2" type="ORF">ACFP0N_20580</name>
</gene>
<keyword evidence="1" id="KW-0472">Membrane</keyword>
<dbReference type="Proteomes" id="UP001596067">
    <property type="component" value="Unassembled WGS sequence"/>
</dbReference>
<dbReference type="RefSeq" id="WP_345328717.1">
    <property type="nucleotide sequence ID" value="NZ_BAAAVH010000056.1"/>
</dbReference>
<evidence type="ECO:0000256" key="1">
    <source>
        <dbReference type="SAM" id="Phobius"/>
    </source>
</evidence>
<dbReference type="Pfam" id="PF09852">
    <property type="entry name" value="DUF2079"/>
    <property type="match status" value="1"/>
</dbReference>
<keyword evidence="1" id="KW-1133">Transmembrane helix</keyword>
<sequence>MSERFRLSPRAFSWIPVLPVGGYALLLSVPRHWRMESTGFDLGIFEQGVRGYAALQAAPVATLKGSGFPLLGDHFSPLLAALAPFYRIFPGATTLLVVQSLLFALSCVPVTGLAVELLGRIGGLAVGSAYGLSWGLWRASTFDFHEVALAVPLVAGAAAALARGRYRAAVGWALPLLLVKEDQGLIVAGIGLYVWWRGRRRLGAATVLAAVAATLLAVLVVVPAMNPDGVYAYGANGSWRGDPVTRLLLPAVKWHTVAVLLAPTVFVALRSPLCLLLVLPLAGRFWTPNPTYWDTGYHYNAVLMPVVFVALADGLHRLAGGRSRVAGGRAGGPGRPAGAARVLRYAVRAVPAAALAFALAVAPVPSLSGPGPDVRTARQVLAVIPDGAAVAAANRLAAQLTDRCTVSLFPYLSAPDAVASAGPSVRRPEARWVAVTDRPGDFPVPESEQLAAQAALPAAGYEVVAAGGGVTVYRWAGHPAG</sequence>
<feature type="transmembrane region" description="Helical" evidence="1">
    <location>
        <begin position="12"/>
        <end position="33"/>
    </location>
</feature>